<evidence type="ECO:0000256" key="2">
    <source>
        <dbReference type="ARBA" id="ARBA00007353"/>
    </source>
</evidence>
<dbReference type="CDD" id="cd16833">
    <property type="entry name" value="YfiH"/>
    <property type="match status" value="1"/>
</dbReference>
<dbReference type="RefSeq" id="WP_006975050.1">
    <property type="nucleotide sequence ID" value="NZ_ABCS01000080.1"/>
</dbReference>
<comment type="similarity">
    <text evidence="2">Belongs to the purine nucleoside phosphorylase YfiH/LACC1 family.</text>
</comment>
<keyword evidence="6" id="KW-0862">Zinc</keyword>
<dbReference type="InterPro" id="IPR038371">
    <property type="entry name" value="Cu_polyphenol_OxRdtase_sf"/>
</dbReference>
<evidence type="ECO:0008006" key="12">
    <source>
        <dbReference type="Google" id="ProtNLM"/>
    </source>
</evidence>
<evidence type="ECO:0000313" key="10">
    <source>
        <dbReference type="EMBL" id="EDM75828.1"/>
    </source>
</evidence>
<dbReference type="Gene3D" id="3.60.140.10">
    <property type="entry name" value="CNF1/YfiH-like putative cysteine hydrolases"/>
    <property type="match status" value="1"/>
</dbReference>
<evidence type="ECO:0000313" key="11">
    <source>
        <dbReference type="Proteomes" id="UP000005801"/>
    </source>
</evidence>
<dbReference type="GO" id="GO:0016787">
    <property type="term" value="F:hydrolase activity"/>
    <property type="evidence" value="ECO:0007669"/>
    <property type="project" value="UniProtKB-KW"/>
</dbReference>
<evidence type="ECO:0000256" key="7">
    <source>
        <dbReference type="ARBA" id="ARBA00047989"/>
    </source>
</evidence>
<dbReference type="eggNOG" id="COG1496">
    <property type="taxonomic scope" value="Bacteria"/>
</dbReference>
<evidence type="ECO:0000256" key="3">
    <source>
        <dbReference type="ARBA" id="ARBA00022679"/>
    </source>
</evidence>
<dbReference type="PANTHER" id="PTHR30616">
    <property type="entry name" value="UNCHARACTERIZED PROTEIN YFIH"/>
    <property type="match status" value="1"/>
</dbReference>
<organism evidence="10 11">
    <name type="scientific">Plesiocystis pacifica SIR-1</name>
    <dbReference type="NCBI Taxonomy" id="391625"/>
    <lineage>
        <taxon>Bacteria</taxon>
        <taxon>Pseudomonadati</taxon>
        <taxon>Myxococcota</taxon>
        <taxon>Polyangia</taxon>
        <taxon>Nannocystales</taxon>
        <taxon>Nannocystaceae</taxon>
        <taxon>Plesiocystis</taxon>
    </lineage>
</organism>
<protein>
    <recommendedName>
        <fullName evidence="12">Purine nucleoside phosphorylase</fullName>
    </recommendedName>
</protein>
<evidence type="ECO:0000256" key="4">
    <source>
        <dbReference type="ARBA" id="ARBA00022723"/>
    </source>
</evidence>
<dbReference type="Proteomes" id="UP000005801">
    <property type="component" value="Unassembled WGS sequence"/>
</dbReference>
<dbReference type="GO" id="GO:0005507">
    <property type="term" value="F:copper ion binding"/>
    <property type="evidence" value="ECO:0007669"/>
    <property type="project" value="TreeGrafter"/>
</dbReference>
<evidence type="ECO:0000256" key="1">
    <source>
        <dbReference type="ARBA" id="ARBA00000553"/>
    </source>
</evidence>
<dbReference type="AlphaFoldDB" id="A6GEB0"/>
<dbReference type="SUPFAM" id="SSF64438">
    <property type="entry name" value="CNF1/YfiH-like putative cysteine hydrolases"/>
    <property type="match status" value="1"/>
</dbReference>
<evidence type="ECO:0000256" key="5">
    <source>
        <dbReference type="ARBA" id="ARBA00022801"/>
    </source>
</evidence>
<dbReference type="GO" id="GO:0017061">
    <property type="term" value="F:S-methyl-5-thioadenosine phosphorylase activity"/>
    <property type="evidence" value="ECO:0007669"/>
    <property type="project" value="UniProtKB-EC"/>
</dbReference>
<dbReference type="STRING" id="391625.PPSIR1_34847"/>
<comment type="caution">
    <text evidence="10">The sequence shown here is derived from an EMBL/GenBank/DDBJ whole genome shotgun (WGS) entry which is preliminary data.</text>
</comment>
<reference evidence="10 11" key="1">
    <citation type="submission" date="2007-06" db="EMBL/GenBank/DDBJ databases">
        <authorList>
            <person name="Shimkets L."/>
            <person name="Ferriera S."/>
            <person name="Johnson J."/>
            <person name="Kravitz S."/>
            <person name="Beeson K."/>
            <person name="Sutton G."/>
            <person name="Rogers Y.-H."/>
            <person name="Friedman R."/>
            <person name="Frazier M."/>
            <person name="Venter J.C."/>
        </authorList>
    </citation>
    <scope>NUCLEOTIDE SEQUENCE [LARGE SCALE GENOMIC DNA]</scope>
    <source>
        <strain evidence="10 11">SIR-1</strain>
    </source>
</reference>
<dbReference type="Pfam" id="PF02578">
    <property type="entry name" value="Cu-oxidase_4"/>
    <property type="match status" value="1"/>
</dbReference>
<keyword evidence="3" id="KW-0808">Transferase</keyword>
<dbReference type="EMBL" id="ABCS01000080">
    <property type="protein sequence ID" value="EDM75828.1"/>
    <property type="molecule type" value="Genomic_DNA"/>
</dbReference>
<comment type="catalytic activity">
    <reaction evidence="9">
        <text>S-methyl-5'-thioadenosine + phosphate = 5-(methylsulfanyl)-alpha-D-ribose 1-phosphate + adenine</text>
        <dbReference type="Rhea" id="RHEA:11852"/>
        <dbReference type="ChEBI" id="CHEBI:16708"/>
        <dbReference type="ChEBI" id="CHEBI:17509"/>
        <dbReference type="ChEBI" id="CHEBI:43474"/>
        <dbReference type="ChEBI" id="CHEBI:58533"/>
        <dbReference type="EC" id="2.4.2.28"/>
    </reaction>
    <physiologicalReaction direction="left-to-right" evidence="9">
        <dbReference type="Rhea" id="RHEA:11853"/>
    </physiologicalReaction>
</comment>
<gene>
    <name evidence="10" type="ORF">PPSIR1_34847</name>
</gene>
<dbReference type="InterPro" id="IPR011324">
    <property type="entry name" value="Cytotoxic_necrot_fac-like_cat"/>
</dbReference>
<comment type="catalytic activity">
    <reaction evidence="1">
        <text>inosine + phosphate = alpha-D-ribose 1-phosphate + hypoxanthine</text>
        <dbReference type="Rhea" id="RHEA:27646"/>
        <dbReference type="ChEBI" id="CHEBI:17368"/>
        <dbReference type="ChEBI" id="CHEBI:17596"/>
        <dbReference type="ChEBI" id="CHEBI:43474"/>
        <dbReference type="ChEBI" id="CHEBI:57720"/>
        <dbReference type="EC" id="2.4.2.1"/>
    </reaction>
    <physiologicalReaction direction="left-to-right" evidence="1">
        <dbReference type="Rhea" id="RHEA:27647"/>
    </physiologicalReaction>
</comment>
<dbReference type="PANTHER" id="PTHR30616:SF2">
    <property type="entry name" value="PURINE NUCLEOSIDE PHOSPHORYLASE LACC1"/>
    <property type="match status" value="1"/>
</dbReference>
<dbReference type="InterPro" id="IPR003730">
    <property type="entry name" value="Cu_polyphenol_OxRdtase"/>
</dbReference>
<keyword evidence="5" id="KW-0378">Hydrolase</keyword>
<comment type="catalytic activity">
    <reaction evidence="8">
        <text>adenosine + phosphate = alpha-D-ribose 1-phosphate + adenine</text>
        <dbReference type="Rhea" id="RHEA:27642"/>
        <dbReference type="ChEBI" id="CHEBI:16335"/>
        <dbReference type="ChEBI" id="CHEBI:16708"/>
        <dbReference type="ChEBI" id="CHEBI:43474"/>
        <dbReference type="ChEBI" id="CHEBI:57720"/>
        <dbReference type="EC" id="2.4.2.1"/>
    </reaction>
    <physiologicalReaction direction="left-to-right" evidence="8">
        <dbReference type="Rhea" id="RHEA:27643"/>
    </physiologicalReaction>
</comment>
<evidence type="ECO:0000256" key="8">
    <source>
        <dbReference type="ARBA" id="ARBA00048968"/>
    </source>
</evidence>
<name>A6GEB0_9BACT</name>
<accession>A6GEB0</accession>
<sequence length="259" mass="27081">MIERASHFPEGVVHGFSTRLGGVSSGRFSSMNLGGRWGDAPDKVAENLRLLADMGGYAGRRLVRVRQVHGAAVIPASEVVEGSEADGVWHRIQAGAETPANERPVLAVMTADCVPILLVDRQGTVAAAVHSGWRGTAADIAGVAVAQLCGPGGARPEDLLAAIGPCIELDAFEVGEEVAAQFDAIADQLGLAQPLVAREGYAKPHVDLVACVRAQLEAAGLPANQIERVGACTHAHPDRYFSYRRDGAGIGQHLSFVGL</sequence>
<proteinExistence type="inferred from homology"/>
<evidence type="ECO:0000256" key="9">
    <source>
        <dbReference type="ARBA" id="ARBA00049893"/>
    </source>
</evidence>
<keyword evidence="4" id="KW-0479">Metal-binding</keyword>
<evidence type="ECO:0000256" key="6">
    <source>
        <dbReference type="ARBA" id="ARBA00022833"/>
    </source>
</evidence>
<keyword evidence="11" id="KW-1185">Reference proteome</keyword>
<comment type="catalytic activity">
    <reaction evidence="7">
        <text>adenosine + H2O + H(+) = inosine + NH4(+)</text>
        <dbReference type="Rhea" id="RHEA:24408"/>
        <dbReference type="ChEBI" id="CHEBI:15377"/>
        <dbReference type="ChEBI" id="CHEBI:15378"/>
        <dbReference type="ChEBI" id="CHEBI:16335"/>
        <dbReference type="ChEBI" id="CHEBI:17596"/>
        <dbReference type="ChEBI" id="CHEBI:28938"/>
        <dbReference type="EC" id="3.5.4.4"/>
    </reaction>
    <physiologicalReaction direction="left-to-right" evidence="7">
        <dbReference type="Rhea" id="RHEA:24409"/>
    </physiologicalReaction>
</comment>